<keyword evidence="1" id="KW-0472">Membrane</keyword>
<organism evidence="2 3">
    <name type="scientific">Prevotella bivia DSM 20514</name>
    <dbReference type="NCBI Taxonomy" id="868129"/>
    <lineage>
        <taxon>Bacteria</taxon>
        <taxon>Pseudomonadati</taxon>
        <taxon>Bacteroidota</taxon>
        <taxon>Bacteroidia</taxon>
        <taxon>Bacteroidales</taxon>
        <taxon>Prevotellaceae</taxon>
        <taxon>Prevotella</taxon>
    </lineage>
</organism>
<evidence type="ECO:0000256" key="1">
    <source>
        <dbReference type="SAM" id="Phobius"/>
    </source>
</evidence>
<gene>
    <name evidence="2" type="ORF">PrebiDRAFT_1656</name>
</gene>
<keyword evidence="1" id="KW-0812">Transmembrane</keyword>
<feature type="transmembrane region" description="Helical" evidence="1">
    <location>
        <begin position="7"/>
        <end position="28"/>
    </location>
</feature>
<dbReference type="HOGENOM" id="CLU_2846116_0_0_10"/>
<dbReference type="Proteomes" id="UP000002786">
    <property type="component" value="Unassembled WGS sequence"/>
</dbReference>
<evidence type="ECO:0000313" key="3">
    <source>
        <dbReference type="Proteomes" id="UP000002786"/>
    </source>
</evidence>
<reference evidence="2 3" key="1">
    <citation type="submission" date="2012-02" db="EMBL/GenBank/DDBJ databases">
        <title>Improved High-Quality Draft genome of Prevotella bivia DSM 20514.</title>
        <authorList>
            <consortium name="US DOE Joint Genome Institute (JGI-PGF)"/>
            <person name="Lucas S."/>
            <person name="Copeland A."/>
            <person name="Lapidus A."/>
            <person name="Bruce D."/>
            <person name="Goodwin L."/>
            <person name="Pitluck S."/>
            <person name="Peters L."/>
            <person name="Mikhailova N."/>
            <person name="Munk A.C.C."/>
            <person name="Kyrpides N."/>
            <person name="Mavromatis K."/>
            <person name="Detter J.C."/>
            <person name="Han C."/>
            <person name="Land M."/>
            <person name="Hauser L."/>
            <person name="Markowitz V."/>
            <person name="Cheng J.-F."/>
            <person name="Hugenholtz P."/>
            <person name="Woyke T."/>
            <person name="Wu D."/>
            <person name="Gronow S."/>
            <person name="Wellnitz S."/>
            <person name="Brambilla E."/>
            <person name="Klenk H.-P."/>
            <person name="Eisen J.A."/>
        </authorList>
    </citation>
    <scope>NUCLEOTIDE SEQUENCE [LARGE SCALE GENOMIC DNA]</scope>
    <source>
        <strain evidence="2 3">DSM 20514</strain>
    </source>
</reference>
<keyword evidence="3" id="KW-1185">Reference proteome</keyword>
<name>I4ZAV7_9BACT</name>
<accession>I4ZAV7</accession>
<dbReference type="EMBL" id="JH660660">
    <property type="protein sequence ID" value="EIM33349.1"/>
    <property type="molecule type" value="Genomic_DNA"/>
</dbReference>
<sequence length="65" mass="7326">MTRARALIIWSIVGLFIIICIVVSYVFGYISTNILITISLAFVALSTSIILMIVRKLPQENRQDI</sequence>
<dbReference type="AlphaFoldDB" id="I4ZAV7"/>
<protein>
    <submittedName>
        <fullName evidence="2">Uncharacterized protein</fullName>
    </submittedName>
</protein>
<keyword evidence="1" id="KW-1133">Transmembrane helix</keyword>
<feature type="transmembrane region" description="Helical" evidence="1">
    <location>
        <begin position="34"/>
        <end position="54"/>
    </location>
</feature>
<evidence type="ECO:0000313" key="2">
    <source>
        <dbReference type="EMBL" id="EIM33349.1"/>
    </source>
</evidence>
<proteinExistence type="predicted"/>